<gene>
    <name evidence="1" type="ORF">SAMN05216249_10873</name>
</gene>
<proteinExistence type="predicted"/>
<protein>
    <recommendedName>
        <fullName evidence="3">DUF3791 domain-containing protein</fullName>
    </recommendedName>
</protein>
<reference evidence="1 2" key="1">
    <citation type="submission" date="2016-10" db="EMBL/GenBank/DDBJ databases">
        <authorList>
            <person name="de Groot N.N."/>
        </authorList>
    </citation>
    <scope>NUCLEOTIDE SEQUENCE [LARGE SCALE GENOMIC DNA]</scope>
    <source>
        <strain evidence="1 2">DSM 5522</strain>
    </source>
</reference>
<dbReference type="AlphaFoldDB" id="A0A1I0Y4E0"/>
<keyword evidence="2" id="KW-1185">Reference proteome</keyword>
<dbReference type="InterPro" id="IPR024269">
    <property type="entry name" value="DUF3791"/>
</dbReference>
<dbReference type="Pfam" id="PF12668">
    <property type="entry name" value="DUF3791"/>
    <property type="match status" value="1"/>
</dbReference>
<dbReference type="EMBL" id="FOJY01000008">
    <property type="protein sequence ID" value="SFB07063.1"/>
    <property type="molecule type" value="Genomic_DNA"/>
</dbReference>
<evidence type="ECO:0000313" key="2">
    <source>
        <dbReference type="Proteomes" id="UP000198838"/>
    </source>
</evidence>
<dbReference type="Proteomes" id="UP000198838">
    <property type="component" value="Unassembled WGS sequence"/>
</dbReference>
<dbReference type="OrthoDB" id="2084405at2"/>
<dbReference type="STRING" id="1120918.SAMN05216249_10873"/>
<organism evidence="1 2">
    <name type="scientific">Acetitomaculum ruminis DSM 5522</name>
    <dbReference type="NCBI Taxonomy" id="1120918"/>
    <lineage>
        <taxon>Bacteria</taxon>
        <taxon>Bacillati</taxon>
        <taxon>Bacillota</taxon>
        <taxon>Clostridia</taxon>
        <taxon>Lachnospirales</taxon>
        <taxon>Lachnospiraceae</taxon>
        <taxon>Acetitomaculum</taxon>
    </lineage>
</organism>
<evidence type="ECO:0000313" key="1">
    <source>
        <dbReference type="EMBL" id="SFB07063.1"/>
    </source>
</evidence>
<name>A0A1I0Y4E0_9FIRM</name>
<accession>A0A1I0Y4E0</accession>
<dbReference type="RefSeq" id="WP_092872068.1">
    <property type="nucleotide sequence ID" value="NZ_FOJY01000008.1"/>
</dbReference>
<evidence type="ECO:0008006" key="3">
    <source>
        <dbReference type="Google" id="ProtNLM"/>
    </source>
</evidence>
<sequence>MVERDKAVLNMQLTLIPILSKAWNKSYSELSDIFKEYDVLGYIDVCYENYNSTGNRGIIEDIQDYIEMQGGKLDE</sequence>